<dbReference type="eggNOG" id="ENOG502QSSA">
    <property type="taxonomic scope" value="Eukaryota"/>
</dbReference>
<dbReference type="PANTHER" id="PTHR36766">
    <property type="entry name" value="PLANT BROAD-SPECTRUM MILDEW RESISTANCE PROTEIN RPW8"/>
    <property type="match status" value="1"/>
</dbReference>
<evidence type="ECO:0000256" key="2">
    <source>
        <dbReference type="ARBA" id="ARBA00022737"/>
    </source>
</evidence>
<evidence type="ECO:0000313" key="7">
    <source>
        <dbReference type="Proteomes" id="UP000030645"/>
    </source>
</evidence>
<dbReference type="InterPro" id="IPR042197">
    <property type="entry name" value="Apaf_helical"/>
</dbReference>
<reference evidence="7" key="1">
    <citation type="submission" date="2013-01" db="EMBL/GenBank/DDBJ databases">
        <title>Draft Genome Sequence of a Mulberry Tree, Morus notabilis C.K. Schneid.</title>
        <authorList>
            <person name="He N."/>
            <person name="Zhao S."/>
        </authorList>
    </citation>
    <scope>NUCLEOTIDE SEQUENCE</scope>
</reference>
<dbReference type="PANTHER" id="PTHR36766:SF3">
    <property type="entry name" value="RPW8 DOMAIN-CONTAINING PROTEIN"/>
    <property type="match status" value="1"/>
</dbReference>
<dbReference type="Gene3D" id="1.10.10.10">
    <property type="entry name" value="Winged helix-like DNA-binding domain superfamily/Winged helix DNA-binding domain"/>
    <property type="match status" value="1"/>
</dbReference>
<dbReference type="InterPro" id="IPR036388">
    <property type="entry name" value="WH-like_DNA-bd_sf"/>
</dbReference>
<dbReference type="AlphaFoldDB" id="W9S3S5"/>
<evidence type="ECO:0000313" key="6">
    <source>
        <dbReference type="EMBL" id="EXC24859.1"/>
    </source>
</evidence>
<dbReference type="GO" id="GO:0043531">
    <property type="term" value="F:ADP binding"/>
    <property type="evidence" value="ECO:0007669"/>
    <property type="project" value="InterPro"/>
</dbReference>
<protein>
    <submittedName>
        <fullName evidence="6">Putative disease resistance protein</fullName>
    </submittedName>
</protein>
<dbReference type="Gene3D" id="1.10.8.430">
    <property type="entry name" value="Helical domain of apoptotic protease-activating factors"/>
    <property type="match status" value="1"/>
</dbReference>
<accession>W9S3S5</accession>
<dbReference type="Gene3D" id="1.20.930.20">
    <property type="entry name" value="Adaptor protein Cbl, N-terminal domain"/>
    <property type="match status" value="1"/>
</dbReference>
<dbReference type="Gene3D" id="3.40.50.300">
    <property type="entry name" value="P-loop containing nucleotide triphosphate hydrolases"/>
    <property type="match status" value="1"/>
</dbReference>
<dbReference type="EMBL" id="KE346036">
    <property type="protein sequence ID" value="EXC24859.1"/>
    <property type="molecule type" value="Genomic_DNA"/>
</dbReference>
<feature type="domain" description="RPW8" evidence="5">
    <location>
        <begin position="4"/>
        <end position="135"/>
    </location>
</feature>
<gene>
    <name evidence="6" type="ORF">L484_013225</name>
</gene>
<comment type="similarity">
    <text evidence="1">Belongs to the disease resistance NB-LRR family.</text>
</comment>
<dbReference type="GO" id="GO:0006952">
    <property type="term" value="P:defense response"/>
    <property type="evidence" value="ECO:0007669"/>
    <property type="project" value="UniProtKB-KW"/>
</dbReference>
<dbReference type="Gene3D" id="3.80.10.10">
    <property type="entry name" value="Ribonuclease Inhibitor"/>
    <property type="match status" value="1"/>
</dbReference>
<dbReference type="InterPro" id="IPR036537">
    <property type="entry name" value="Adaptor_Cbl_N_dom_sf"/>
</dbReference>
<evidence type="ECO:0000256" key="1">
    <source>
        <dbReference type="ARBA" id="ARBA00008894"/>
    </source>
</evidence>
<feature type="domain" description="NB-ARC" evidence="4">
    <location>
        <begin position="171"/>
        <end position="330"/>
    </location>
</feature>
<proteinExistence type="inferred from homology"/>
<keyword evidence="7" id="KW-1185">Reference proteome</keyword>
<organism evidence="6 7">
    <name type="scientific">Morus notabilis</name>
    <dbReference type="NCBI Taxonomy" id="981085"/>
    <lineage>
        <taxon>Eukaryota</taxon>
        <taxon>Viridiplantae</taxon>
        <taxon>Streptophyta</taxon>
        <taxon>Embryophyta</taxon>
        <taxon>Tracheophyta</taxon>
        <taxon>Spermatophyta</taxon>
        <taxon>Magnoliopsida</taxon>
        <taxon>eudicotyledons</taxon>
        <taxon>Gunneridae</taxon>
        <taxon>Pentapetalae</taxon>
        <taxon>rosids</taxon>
        <taxon>fabids</taxon>
        <taxon>Rosales</taxon>
        <taxon>Moraceae</taxon>
        <taxon>Moreae</taxon>
        <taxon>Morus</taxon>
    </lineage>
</organism>
<name>W9S3S5_9ROSA</name>
<dbReference type="KEGG" id="mnt:21396408"/>
<dbReference type="InterPro" id="IPR032675">
    <property type="entry name" value="LRR_dom_sf"/>
</dbReference>
<dbReference type="GO" id="GO:0007166">
    <property type="term" value="P:cell surface receptor signaling pathway"/>
    <property type="evidence" value="ECO:0007669"/>
    <property type="project" value="InterPro"/>
</dbReference>
<dbReference type="SUPFAM" id="SSF52058">
    <property type="entry name" value="L domain-like"/>
    <property type="match status" value="1"/>
</dbReference>
<dbReference type="InterPro" id="IPR027417">
    <property type="entry name" value="P-loop_NTPase"/>
</dbReference>
<dbReference type="PRINTS" id="PR00364">
    <property type="entry name" value="DISEASERSIST"/>
</dbReference>
<dbReference type="OrthoDB" id="2016095at2759"/>
<evidence type="ECO:0000259" key="5">
    <source>
        <dbReference type="Pfam" id="PF05659"/>
    </source>
</evidence>
<dbReference type="Pfam" id="PF00931">
    <property type="entry name" value="NB-ARC"/>
    <property type="match status" value="1"/>
</dbReference>
<dbReference type="Proteomes" id="UP000030645">
    <property type="component" value="Unassembled WGS sequence"/>
</dbReference>
<keyword evidence="3" id="KW-0611">Plant defense</keyword>
<keyword evidence="2" id="KW-0677">Repeat</keyword>
<sequence>MIPSLVEGAVLGAAFETLFGEVKIIIQKAVKFKDKLNRIKRKLEGLENPIKQIQAQEMVLDLSQFRTKDFVEELEEGKKLVSKCLSVSKWWNVHKWPGYTTKLLELDESLKDLLEILQAQLGTVQMETLKLVRHMHADSMRSQEPKLQESWNAKGFCEVPEPPEFTVGLDAPLEELKMELLREDSSVLVVTAPPGCGKTTLVKKLCWDDEIKEKFNNIMFVKVSKMADLKLIVQLLYEHNGREGPPLRDEEDAAIQLERLLKEIGHISMLLVLDDVWSGSESLINKFIFPIPDYKILVTSRSEFPGFRPTYKLKTLSDENATTLLCHYAILADESSNIQDDVVKKVVQHCKKVPLALELVGTLLRGRAQEIWERKVEEWSENSSVLSFEDKLLACLKSSLDFLGEKDVKLKECFMDLASFPEDKRIPATALIDMWTELHGLKESHAAANLFELHHWNMANVVITRRDAYEKDGYYSEHFVTQHDMLRELAIHQSRQEPEEQRKRLILELNGNKLPNWWNEPNEPTFNAHLVAITTDRNFSSKWCNMKLPEAEVLILNFQAENYALPDFLKSMSKLKVLIITNHGFFPAKLSNFELLSSLTNLKRVRFECVVIPSLTETSIKLENLQKLSLFMCKVAHAFGSIKISEVFRSLEEINIDYCTDFAYFPAGFCDIVNEKLKKLSITHCHKLSKLPDEIGNLINLELLRLRSSIRLENLPDSLCKLYRLTFIDISNCLSIQYLPEHIGEMRGLTKLNMTDCSRFRELPPTVLDLEELKEVVCDEDIKELWEIHPFEDDKKINLRLAKEDYHLRWL</sequence>
<dbReference type="InterPro" id="IPR002182">
    <property type="entry name" value="NB-ARC"/>
</dbReference>
<evidence type="ECO:0000256" key="3">
    <source>
        <dbReference type="ARBA" id="ARBA00022821"/>
    </source>
</evidence>
<evidence type="ECO:0000259" key="4">
    <source>
        <dbReference type="Pfam" id="PF00931"/>
    </source>
</evidence>
<dbReference type="InterPro" id="IPR008808">
    <property type="entry name" value="Powdery_mildew-R_dom"/>
</dbReference>
<dbReference type="SUPFAM" id="SSF52540">
    <property type="entry name" value="P-loop containing nucleoside triphosphate hydrolases"/>
    <property type="match status" value="1"/>
</dbReference>
<dbReference type="Pfam" id="PF05659">
    <property type="entry name" value="RPW8"/>
    <property type="match status" value="1"/>
</dbReference>